<organism evidence="2 3">
    <name type="scientific">Lithospermum erythrorhizon</name>
    <name type="common">Purple gromwell</name>
    <name type="synonym">Lithospermum officinale var. erythrorhizon</name>
    <dbReference type="NCBI Taxonomy" id="34254"/>
    <lineage>
        <taxon>Eukaryota</taxon>
        <taxon>Viridiplantae</taxon>
        <taxon>Streptophyta</taxon>
        <taxon>Embryophyta</taxon>
        <taxon>Tracheophyta</taxon>
        <taxon>Spermatophyta</taxon>
        <taxon>Magnoliopsida</taxon>
        <taxon>eudicotyledons</taxon>
        <taxon>Gunneridae</taxon>
        <taxon>Pentapetalae</taxon>
        <taxon>asterids</taxon>
        <taxon>lamiids</taxon>
        <taxon>Boraginales</taxon>
        <taxon>Boraginaceae</taxon>
        <taxon>Boraginoideae</taxon>
        <taxon>Lithospermeae</taxon>
        <taxon>Lithospermum</taxon>
    </lineage>
</organism>
<accession>A0AAV3RE65</accession>
<evidence type="ECO:0000256" key="1">
    <source>
        <dbReference type="SAM" id="MobiDB-lite"/>
    </source>
</evidence>
<gene>
    <name evidence="2" type="ORF">LIER_41691</name>
</gene>
<feature type="region of interest" description="Disordered" evidence="1">
    <location>
        <begin position="32"/>
        <end position="69"/>
    </location>
</feature>
<keyword evidence="3" id="KW-1185">Reference proteome</keyword>
<evidence type="ECO:0000313" key="3">
    <source>
        <dbReference type="Proteomes" id="UP001454036"/>
    </source>
</evidence>
<protein>
    <submittedName>
        <fullName evidence="2">Uncharacterized protein</fullName>
    </submittedName>
</protein>
<reference evidence="2 3" key="1">
    <citation type="submission" date="2024-01" db="EMBL/GenBank/DDBJ databases">
        <title>The complete chloroplast genome sequence of Lithospermum erythrorhizon: insights into the phylogenetic relationship among Boraginaceae species and the maternal lineages of purple gromwells.</title>
        <authorList>
            <person name="Okada T."/>
            <person name="Watanabe K."/>
        </authorList>
    </citation>
    <scope>NUCLEOTIDE SEQUENCE [LARGE SCALE GENOMIC DNA]</scope>
</reference>
<name>A0AAV3RE65_LITER</name>
<dbReference type="Proteomes" id="UP001454036">
    <property type="component" value="Unassembled WGS sequence"/>
</dbReference>
<sequence>MMTWSKREERASCVALFGVGLGDRRPTRACKEKEEGMKRGRPTSLPCGLHPLAGRRHPPNGAPGTSHVGKRCFL</sequence>
<dbReference type="EMBL" id="BAABME010026662">
    <property type="protein sequence ID" value="GAA0174278.1"/>
    <property type="molecule type" value="Genomic_DNA"/>
</dbReference>
<proteinExistence type="predicted"/>
<evidence type="ECO:0000313" key="2">
    <source>
        <dbReference type="EMBL" id="GAA0174278.1"/>
    </source>
</evidence>
<comment type="caution">
    <text evidence="2">The sequence shown here is derived from an EMBL/GenBank/DDBJ whole genome shotgun (WGS) entry which is preliminary data.</text>
</comment>
<dbReference type="AlphaFoldDB" id="A0AAV3RE65"/>